<feature type="signal peptide" evidence="1">
    <location>
        <begin position="1"/>
        <end position="19"/>
    </location>
</feature>
<organism evidence="2 3">
    <name type="scientific">Rhodopseudomonas telluris</name>
    <dbReference type="NCBI Taxonomy" id="644215"/>
    <lineage>
        <taxon>Bacteria</taxon>
        <taxon>Pseudomonadati</taxon>
        <taxon>Pseudomonadota</taxon>
        <taxon>Alphaproteobacteria</taxon>
        <taxon>Hyphomicrobiales</taxon>
        <taxon>Nitrobacteraceae</taxon>
        <taxon>Rhodopseudomonas</taxon>
    </lineage>
</organism>
<evidence type="ECO:0000256" key="1">
    <source>
        <dbReference type="SAM" id="SignalP"/>
    </source>
</evidence>
<keyword evidence="3" id="KW-1185">Reference proteome</keyword>
<gene>
    <name evidence="2" type="ORF">ACFFJ6_21470</name>
</gene>
<dbReference type="EMBL" id="JBHLWM010000008">
    <property type="protein sequence ID" value="MFC0243073.1"/>
    <property type="molecule type" value="Genomic_DNA"/>
</dbReference>
<feature type="chain" id="PRO_5046948580" evidence="1">
    <location>
        <begin position="20"/>
        <end position="55"/>
    </location>
</feature>
<name>A0ABV6EXV5_9BRAD</name>
<reference evidence="2 3" key="1">
    <citation type="submission" date="2024-09" db="EMBL/GenBank/DDBJ databases">
        <authorList>
            <person name="Sun Q."/>
            <person name="Mori K."/>
        </authorList>
    </citation>
    <scope>NUCLEOTIDE SEQUENCE [LARGE SCALE GENOMIC DNA]</scope>
    <source>
        <strain evidence="2 3">KCTC 23279</strain>
    </source>
</reference>
<protein>
    <submittedName>
        <fullName evidence="2">Uncharacterized protein</fullName>
    </submittedName>
</protein>
<keyword evidence="1" id="KW-0732">Signal</keyword>
<sequence length="55" mass="5529">MSMILAGVFVLSASSVAGSSEGSMPGVGTFAYLDASWDGLDVARDGTASLASWTK</sequence>
<accession>A0ABV6EXV5</accession>
<comment type="caution">
    <text evidence="2">The sequence shown here is derived from an EMBL/GenBank/DDBJ whole genome shotgun (WGS) entry which is preliminary data.</text>
</comment>
<evidence type="ECO:0000313" key="2">
    <source>
        <dbReference type="EMBL" id="MFC0243073.1"/>
    </source>
</evidence>
<dbReference type="Proteomes" id="UP001589775">
    <property type="component" value="Unassembled WGS sequence"/>
</dbReference>
<proteinExistence type="predicted"/>
<dbReference type="RefSeq" id="WP_378391647.1">
    <property type="nucleotide sequence ID" value="NZ_JBHLWM010000008.1"/>
</dbReference>
<evidence type="ECO:0000313" key="3">
    <source>
        <dbReference type="Proteomes" id="UP001589775"/>
    </source>
</evidence>